<proteinExistence type="predicted"/>
<feature type="region of interest" description="Disordered" evidence="1">
    <location>
        <begin position="1"/>
        <end position="66"/>
    </location>
</feature>
<reference evidence="2" key="1">
    <citation type="submission" date="2021-03" db="EMBL/GenBank/DDBJ databases">
        <title>Draft genome sequence of rust myrtle Austropuccinia psidii MF-1, a brazilian biotype.</title>
        <authorList>
            <person name="Quecine M.C."/>
            <person name="Pachon D.M.R."/>
            <person name="Bonatelli M.L."/>
            <person name="Correr F.H."/>
            <person name="Franceschini L.M."/>
            <person name="Leite T.F."/>
            <person name="Margarido G.R.A."/>
            <person name="Almeida C.A."/>
            <person name="Ferrarezi J.A."/>
            <person name="Labate C.A."/>
        </authorList>
    </citation>
    <scope>NUCLEOTIDE SEQUENCE</scope>
    <source>
        <strain evidence="2">MF-1</strain>
    </source>
</reference>
<name>A0A9Q3I370_9BASI</name>
<accession>A0A9Q3I370</accession>
<feature type="compositionally biased region" description="Basic and acidic residues" evidence="1">
    <location>
        <begin position="55"/>
        <end position="64"/>
    </location>
</feature>
<comment type="caution">
    <text evidence="2">The sequence shown here is derived from an EMBL/GenBank/DDBJ whole genome shotgun (WGS) entry which is preliminary data.</text>
</comment>
<dbReference type="Proteomes" id="UP000765509">
    <property type="component" value="Unassembled WGS sequence"/>
</dbReference>
<organism evidence="2 3">
    <name type="scientific">Austropuccinia psidii MF-1</name>
    <dbReference type="NCBI Taxonomy" id="1389203"/>
    <lineage>
        <taxon>Eukaryota</taxon>
        <taxon>Fungi</taxon>
        <taxon>Dikarya</taxon>
        <taxon>Basidiomycota</taxon>
        <taxon>Pucciniomycotina</taxon>
        <taxon>Pucciniomycetes</taxon>
        <taxon>Pucciniales</taxon>
        <taxon>Sphaerophragmiaceae</taxon>
        <taxon>Austropuccinia</taxon>
    </lineage>
</organism>
<keyword evidence="3" id="KW-1185">Reference proteome</keyword>
<evidence type="ECO:0000313" key="2">
    <source>
        <dbReference type="EMBL" id="MBW0524379.1"/>
    </source>
</evidence>
<feature type="compositionally biased region" description="Low complexity" evidence="1">
    <location>
        <begin position="39"/>
        <end position="54"/>
    </location>
</feature>
<feature type="compositionally biased region" description="Basic and acidic residues" evidence="1">
    <location>
        <begin position="22"/>
        <end position="36"/>
    </location>
</feature>
<evidence type="ECO:0000256" key="1">
    <source>
        <dbReference type="SAM" id="MobiDB-lite"/>
    </source>
</evidence>
<evidence type="ECO:0000313" key="3">
    <source>
        <dbReference type="Proteomes" id="UP000765509"/>
    </source>
</evidence>
<dbReference type="EMBL" id="AVOT02031009">
    <property type="protein sequence ID" value="MBW0524379.1"/>
    <property type="molecule type" value="Genomic_DNA"/>
</dbReference>
<gene>
    <name evidence="2" type="ORF">O181_064094</name>
</gene>
<feature type="compositionally biased region" description="Basic residues" evidence="1">
    <location>
        <begin position="1"/>
        <end position="12"/>
    </location>
</feature>
<sequence length="102" mass="11233">MPAKGQVKKIKAWLKNQSIPSEDQKKQLAQKKEKSPVEAPQASKSAKCSQASPKVKLEGKEKGQVRGQVQVEQALPSELQNFKARKDSHGKCVQYGKSFDGV</sequence>
<protein>
    <submittedName>
        <fullName evidence="2">Uncharacterized protein</fullName>
    </submittedName>
</protein>
<dbReference type="AlphaFoldDB" id="A0A9Q3I370"/>